<name>A0A8S2DJX2_9BILA</name>
<dbReference type="Pfam" id="PF04500">
    <property type="entry name" value="FLYWCH"/>
    <property type="match status" value="1"/>
</dbReference>
<comment type="caution">
    <text evidence="5">The sequence shown here is derived from an EMBL/GenBank/DDBJ whole genome shotgun (WGS) entry which is preliminary data.</text>
</comment>
<dbReference type="GO" id="GO:0008270">
    <property type="term" value="F:zinc ion binding"/>
    <property type="evidence" value="ECO:0007669"/>
    <property type="project" value="UniProtKB-KW"/>
</dbReference>
<keyword evidence="3" id="KW-0862">Zinc</keyword>
<evidence type="ECO:0000256" key="2">
    <source>
        <dbReference type="ARBA" id="ARBA00022771"/>
    </source>
</evidence>
<reference evidence="5" key="1">
    <citation type="submission" date="2021-02" db="EMBL/GenBank/DDBJ databases">
        <authorList>
            <person name="Nowell W R."/>
        </authorList>
    </citation>
    <scope>NUCLEOTIDE SEQUENCE</scope>
</reference>
<dbReference type="EMBL" id="CAJOBA010004418">
    <property type="protein sequence ID" value="CAF3712513.1"/>
    <property type="molecule type" value="Genomic_DNA"/>
</dbReference>
<feature type="domain" description="FLYWCH-type" evidence="4">
    <location>
        <begin position="238"/>
        <end position="289"/>
    </location>
</feature>
<dbReference type="EMBL" id="CAJNOK010004414">
    <property type="protein sequence ID" value="CAF0937003.1"/>
    <property type="molecule type" value="Genomic_DNA"/>
</dbReference>
<protein>
    <recommendedName>
        <fullName evidence="4">FLYWCH-type domain-containing protein</fullName>
    </recommendedName>
</protein>
<sequence>MTASMAAINSTAVKVTWNFSNETYVPNTIKLYMTFYPPPSLQLPLTTYDIAIDAKDRFNYSQICSNLSPRTNYLVCFRAELVYPATSITNNFTISHTLECKVIRTYNNDNIVLADIPLHTMIVISESTKIQVHFYWPLELPYTDIVMWTEMREEIVPPTLTNRTEQNRTHLMQHYEYSNLKPRSDYYISNAVERSYRGVPQSRLATAFSTRYLTLPSNDSMKHSKNMSTAISTSVSCTTKQKPRLELQGFSYIKDRFTENKTYWRCIYYNSQKCHARLHTCNITNNVITPPSDHTCKSNGITGELRKFNEDLWYRTMNTQETPDLIITHCCIGMSDEALARLPSRDNIKRRIRMLRQDKKLPSAPNDLNFPNVPTALTVTSRGDKFLRCDTGPGPDRMLIFASSEQLDILQSCDDFLLMVVPEIFYQVYVVHAIYRGYVVPVVYSLLSRKNSDTYQRLINEIVELAPCWFPASILLDFEKACYQNRYQEDVKFAHNINKIAALAFIPPCDVLHAYSRLALDLDDDYQDILNYFEDTYIGRLRPNNTRRQPTFSIEFWNMHTRTTQLSMRTNNSVEAWHRRIGCVFQCAQPTLWSFLQKLIHEEHATHADVVHINSGEAPKHKSKTDERFERRLLNLLLHPHDDILIQLNNIAHNICL</sequence>
<keyword evidence="2" id="KW-0863">Zinc-finger</keyword>
<organism evidence="5 7">
    <name type="scientific">Didymodactylos carnosus</name>
    <dbReference type="NCBI Taxonomy" id="1234261"/>
    <lineage>
        <taxon>Eukaryota</taxon>
        <taxon>Metazoa</taxon>
        <taxon>Spiralia</taxon>
        <taxon>Gnathifera</taxon>
        <taxon>Rotifera</taxon>
        <taxon>Eurotatoria</taxon>
        <taxon>Bdelloidea</taxon>
        <taxon>Philodinida</taxon>
        <taxon>Philodinidae</taxon>
        <taxon>Didymodactylos</taxon>
    </lineage>
</organism>
<proteinExistence type="predicted"/>
<evidence type="ECO:0000313" key="7">
    <source>
        <dbReference type="Proteomes" id="UP000677228"/>
    </source>
</evidence>
<gene>
    <name evidence="5" type="ORF">OVA965_LOCUS11433</name>
    <name evidence="6" type="ORF">TMI583_LOCUS11434</name>
</gene>
<evidence type="ECO:0000256" key="1">
    <source>
        <dbReference type="ARBA" id="ARBA00022723"/>
    </source>
</evidence>
<dbReference type="Proteomes" id="UP000677228">
    <property type="component" value="Unassembled WGS sequence"/>
</dbReference>
<dbReference type="InterPro" id="IPR007588">
    <property type="entry name" value="Znf_FLYWCH"/>
</dbReference>
<evidence type="ECO:0000313" key="5">
    <source>
        <dbReference type="EMBL" id="CAF0937003.1"/>
    </source>
</evidence>
<evidence type="ECO:0000259" key="4">
    <source>
        <dbReference type="Pfam" id="PF04500"/>
    </source>
</evidence>
<evidence type="ECO:0000256" key="3">
    <source>
        <dbReference type="ARBA" id="ARBA00022833"/>
    </source>
</evidence>
<dbReference type="AlphaFoldDB" id="A0A8S2DJX2"/>
<evidence type="ECO:0000313" key="6">
    <source>
        <dbReference type="EMBL" id="CAF3712513.1"/>
    </source>
</evidence>
<dbReference type="Gene3D" id="2.20.25.240">
    <property type="match status" value="1"/>
</dbReference>
<accession>A0A8S2DJX2</accession>
<keyword evidence="1" id="KW-0479">Metal-binding</keyword>
<dbReference type="Proteomes" id="UP000682733">
    <property type="component" value="Unassembled WGS sequence"/>
</dbReference>